<evidence type="ECO:0000313" key="8">
    <source>
        <dbReference type="Proteomes" id="UP000199310"/>
    </source>
</evidence>
<feature type="domain" description="Methylamine utilisation protein MauE" evidence="6">
    <location>
        <begin position="5"/>
        <end position="132"/>
    </location>
</feature>
<proteinExistence type="predicted"/>
<gene>
    <name evidence="7" type="ORF">SAMN04488122_4352</name>
</gene>
<evidence type="ECO:0000256" key="1">
    <source>
        <dbReference type="ARBA" id="ARBA00004141"/>
    </source>
</evidence>
<dbReference type="Pfam" id="PF07291">
    <property type="entry name" value="MauE"/>
    <property type="match status" value="1"/>
</dbReference>
<name>A0A1I0S983_9BACT</name>
<evidence type="ECO:0000256" key="2">
    <source>
        <dbReference type="ARBA" id="ARBA00022692"/>
    </source>
</evidence>
<organism evidence="7 8">
    <name type="scientific">Chitinophaga arvensicola</name>
    <dbReference type="NCBI Taxonomy" id="29529"/>
    <lineage>
        <taxon>Bacteria</taxon>
        <taxon>Pseudomonadati</taxon>
        <taxon>Bacteroidota</taxon>
        <taxon>Chitinophagia</taxon>
        <taxon>Chitinophagales</taxon>
        <taxon>Chitinophagaceae</taxon>
        <taxon>Chitinophaga</taxon>
    </lineage>
</organism>
<feature type="transmembrane region" description="Helical" evidence="5">
    <location>
        <begin position="12"/>
        <end position="29"/>
    </location>
</feature>
<evidence type="ECO:0000256" key="3">
    <source>
        <dbReference type="ARBA" id="ARBA00022989"/>
    </source>
</evidence>
<dbReference type="InterPro" id="IPR009908">
    <property type="entry name" value="Methylamine_util_MauE"/>
</dbReference>
<keyword evidence="4 5" id="KW-0472">Membrane</keyword>
<evidence type="ECO:0000313" key="7">
    <source>
        <dbReference type="EMBL" id="SEW51592.1"/>
    </source>
</evidence>
<evidence type="ECO:0000256" key="4">
    <source>
        <dbReference type="ARBA" id="ARBA00023136"/>
    </source>
</evidence>
<feature type="transmembrane region" description="Helical" evidence="5">
    <location>
        <begin position="117"/>
        <end position="135"/>
    </location>
</feature>
<dbReference type="AlphaFoldDB" id="A0A1I0S983"/>
<dbReference type="EMBL" id="FOJG01000002">
    <property type="protein sequence ID" value="SEW51592.1"/>
    <property type="molecule type" value="Genomic_DNA"/>
</dbReference>
<comment type="subcellular location">
    <subcellularLocation>
        <location evidence="1">Membrane</location>
        <topology evidence="1">Multi-pass membrane protein</topology>
    </subcellularLocation>
</comment>
<dbReference type="GO" id="GO:0016020">
    <property type="term" value="C:membrane"/>
    <property type="evidence" value="ECO:0007669"/>
    <property type="project" value="UniProtKB-SubCell"/>
</dbReference>
<sequence>MKTKKILQELCIAMLVILFVYTASIKLMKFEEHSLAMKAQPLLPWLQNFLIYAVPFSEIIAVILLAIAKLRRVGLFLTTALLISFTGYVVLVNLNYYGRIPCSCGGVISSFSWQQHLVFNMFFVIISVVAIYLDYQIDKNDNKKQNLGYSGEQISLH</sequence>
<protein>
    <recommendedName>
        <fullName evidence="6">Methylamine utilisation protein MauE domain-containing protein</fullName>
    </recommendedName>
</protein>
<reference evidence="8" key="1">
    <citation type="submission" date="2016-10" db="EMBL/GenBank/DDBJ databases">
        <authorList>
            <person name="Varghese N."/>
            <person name="Submissions S."/>
        </authorList>
    </citation>
    <scope>NUCLEOTIDE SEQUENCE [LARGE SCALE GENOMIC DNA]</scope>
    <source>
        <strain evidence="8">DSM 3695</strain>
    </source>
</reference>
<accession>A0A1I0S983</accession>
<evidence type="ECO:0000256" key="5">
    <source>
        <dbReference type="SAM" id="Phobius"/>
    </source>
</evidence>
<feature type="transmembrane region" description="Helical" evidence="5">
    <location>
        <begin position="49"/>
        <end position="68"/>
    </location>
</feature>
<dbReference type="RefSeq" id="WP_089897988.1">
    <property type="nucleotide sequence ID" value="NZ_FOJG01000002.1"/>
</dbReference>
<dbReference type="Proteomes" id="UP000199310">
    <property type="component" value="Unassembled WGS sequence"/>
</dbReference>
<dbReference type="GO" id="GO:0030416">
    <property type="term" value="P:methylamine metabolic process"/>
    <property type="evidence" value="ECO:0007669"/>
    <property type="project" value="InterPro"/>
</dbReference>
<feature type="transmembrane region" description="Helical" evidence="5">
    <location>
        <begin position="75"/>
        <end position="97"/>
    </location>
</feature>
<evidence type="ECO:0000259" key="6">
    <source>
        <dbReference type="Pfam" id="PF07291"/>
    </source>
</evidence>
<keyword evidence="3 5" id="KW-1133">Transmembrane helix</keyword>
<keyword evidence="2 5" id="KW-0812">Transmembrane</keyword>
<dbReference type="STRING" id="29529.SAMN04488122_4352"/>
<dbReference type="OrthoDB" id="680026at2"/>
<keyword evidence="8" id="KW-1185">Reference proteome</keyword>